<organism evidence="2 3">
    <name type="scientific">Thermomonas haemolytica</name>
    <dbReference type="NCBI Taxonomy" id="141949"/>
    <lineage>
        <taxon>Bacteria</taxon>
        <taxon>Pseudomonadati</taxon>
        <taxon>Pseudomonadota</taxon>
        <taxon>Gammaproteobacteria</taxon>
        <taxon>Lysobacterales</taxon>
        <taxon>Lysobacteraceae</taxon>
        <taxon>Thermomonas</taxon>
    </lineage>
</organism>
<gene>
    <name evidence="2" type="ORF">EDC34_101165</name>
</gene>
<evidence type="ECO:0000256" key="1">
    <source>
        <dbReference type="SAM" id="MobiDB-lite"/>
    </source>
</evidence>
<dbReference type="EMBL" id="SMAP01000001">
    <property type="protein sequence ID" value="TCT25839.1"/>
    <property type="molecule type" value="Genomic_DNA"/>
</dbReference>
<dbReference type="InterPro" id="IPR036526">
    <property type="entry name" value="C-N_Hydrolase_sf"/>
</dbReference>
<dbReference type="RefSeq" id="WP_114959262.1">
    <property type="nucleotide sequence ID" value="NZ_MSZW01000005.1"/>
</dbReference>
<evidence type="ECO:0000313" key="3">
    <source>
        <dbReference type="Proteomes" id="UP000295414"/>
    </source>
</evidence>
<dbReference type="Proteomes" id="UP000295414">
    <property type="component" value="Unassembled WGS sequence"/>
</dbReference>
<comment type="caution">
    <text evidence="2">The sequence shown here is derived from an EMBL/GenBank/DDBJ whole genome shotgun (WGS) entry which is preliminary data.</text>
</comment>
<protein>
    <recommendedName>
        <fullName evidence="4">Reverse transcriptase (RNA-dependent DNA polymerase)</fullName>
    </recommendedName>
</protein>
<dbReference type="AlphaFoldDB" id="A0A4R3NF21"/>
<proteinExistence type="predicted"/>
<dbReference type="SUPFAM" id="SSF56317">
    <property type="entry name" value="Carbon-nitrogen hydrolase"/>
    <property type="match status" value="1"/>
</dbReference>
<name>A0A4R3NF21_9GAMM</name>
<dbReference type="Gene3D" id="3.60.110.10">
    <property type="entry name" value="Carbon-nitrogen hydrolase"/>
    <property type="match status" value="1"/>
</dbReference>
<evidence type="ECO:0008006" key="4">
    <source>
        <dbReference type="Google" id="ProtNLM"/>
    </source>
</evidence>
<dbReference type="OrthoDB" id="9793236at2"/>
<accession>A0A4R3NF21</accession>
<reference evidence="2 3" key="1">
    <citation type="submission" date="2019-03" db="EMBL/GenBank/DDBJ databases">
        <title>Genomic Encyclopedia of Type Strains, Phase IV (KMG-IV): sequencing the most valuable type-strain genomes for metagenomic binning, comparative biology and taxonomic classification.</title>
        <authorList>
            <person name="Goeker M."/>
        </authorList>
    </citation>
    <scope>NUCLEOTIDE SEQUENCE [LARGE SCALE GENOMIC DNA]</scope>
    <source>
        <strain evidence="2 3">DSM 13605</strain>
    </source>
</reference>
<dbReference type="CDD" id="cd01646">
    <property type="entry name" value="RT_Bac_retron_I"/>
    <property type="match status" value="1"/>
</dbReference>
<sequence>MEEVRRIKSWQELEMRDLVYAYRKAKADSYFDRSLHVSQEFVSYEKALSKNLRDLLGELQSGRLSDALARNFGGHRLVPKKLARKRRDGWRESHAYFSDPNRAFRYLLDSEELTPEFRLVGVFSVELHVLSALWINLVGHLFDERLRPSAYGSRLRRYGKARSLGGEVGEYHLGALGSFQPYFSPYKSWRDNGLNALKNGLQKGEALIAVSLDFKNYYHTIDPSFLALDGFQKAIGVDLNEFETAFTRDFSGFLSQWSVQATQELGVYAKAEDGSQLVGGLPIGLSATRLIANCLLAKWDDFVERQLSPVYYGRYVDDVLLVLKDPGDINSAGLMDLLVKRSEGLIKKSGDEGWDVVLGEDYQAGSRLAFQDGKRKVFFLCGQGGLDLLESIEKEIRSVSSERRLMPDLSMLEESTAAQVLSAAGAVGDEADTLRRADGLSVRRLGWSLQLRNAETVAHDLRPEDWREERSKFYQFARNHILRSDRFLDHADYLPRLISLAVALEDWDDALALVRTSFDSIGRLMEAAEKGEIRYLKVNGYRSEAARPEAWKSVVRGIAEAAEEAVLRSYRWKDKAPVRLSRSARALFEEIGLSLDVSQLFSIVRDLREHDWAKVAYKDHVRRYSEEVRKVEEAEIGIVSCYDGVADLTNFLIVSKSGGRLRLRQDETGTQESLYPYVFATRPYSAQEIALFVPQCIFGSGEESGATLWAKYVRAVRGVWVKPKLIDDAVELESLTGNSAEQVDSKSRVWTVGKPSKSPVRLGITSLLTTNASWSSCAGGVSDLSPARYRRLVRLINQCLKLVPRPTHVLLPEVSLPERWISSISGRLRDAGISLIAGLDYARVSGGRIYSEALLMLSDDRLGYPSTVEIRQRKCLPAPSEEEELYVKYGQEWDEQPPEKPVYDHKGFSFGVLVCSELQSISYRQRFQGEVDSLFVLSWNRDLETFGALVESAALDVHAYVALVNNRSYGDSRVRAPMKDAYRRDLCRVRGGGDDYVVVVDIDVNSLRSFQSRAKKWPRDNDPFKPVPEGFNVSPRRRRSPA</sequence>
<evidence type="ECO:0000313" key="2">
    <source>
        <dbReference type="EMBL" id="TCT25839.1"/>
    </source>
</evidence>
<feature type="region of interest" description="Disordered" evidence="1">
    <location>
        <begin position="1016"/>
        <end position="1042"/>
    </location>
</feature>
<keyword evidence="3" id="KW-1185">Reference proteome</keyword>